<dbReference type="RefSeq" id="WP_311664027.1">
    <property type="nucleotide sequence ID" value="NZ_JAVRHT010000025.1"/>
</dbReference>
<name>A0ABU3BSK3_9BACT</name>
<comment type="caution">
    <text evidence="2">The sequence shown here is derived from an EMBL/GenBank/DDBJ whole genome shotgun (WGS) entry which is preliminary data.</text>
</comment>
<accession>A0ABU3BSK3</accession>
<sequence length="73" mass="8010">MISLLLVLVAEIALWVAWHLVARRRRNGGSGEGPPPPPAPRPETPRSPRRGRPAPARGPVARRRTARPPVRTT</sequence>
<organism evidence="2 3">
    <name type="scientific">Rubrivirga litoralis</name>
    <dbReference type="NCBI Taxonomy" id="3075598"/>
    <lineage>
        <taxon>Bacteria</taxon>
        <taxon>Pseudomonadati</taxon>
        <taxon>Rhodothermota</taxon>
        <taxon>Rhodothermia</taxon>
        <taxon>Rhodothermales</taxon>
        <taxon>Rubricoccaceae</taxon>
        <taxon>Rubrivirga</taxon>
    </lineage>
</organism>
<keyword evidence="3" id="KW-1185">Reference proteome</keyword>
<dbReference type="EMBL" id="JAVRHT010000025">
    <property type="protein sequence ID" value="MDT0632276.1"/>
    <property type="molecule type" value="Genomic_DNA"/>
</dbReference>
<gene>
    <name evidence="2" type="ORF">RM540_11010</name>
</gene>
<reference evidence="2 3" key="1">
    <citation type="submission" date="2023-09" db="EMBL/GenBank/DDBJ databases">
        <authorList>
            <person name="Rey-Velasco X."/>
        </authorList>
    </citation>
    <scope>NUCLEOTIDE SEQUENCE [LARGE SCALE GENOMIC DNA]</scope>
    <source>
        <strain evidence="2 3">F394</strain>
    </source>
</reference>
<evidence type="ECO:0000256" key="1">
    <source>
        <dbReference type="SAM" id="MobiDB-lite"/>
    </source>
</evidence>
<evidence type="ECO:0000313" key="3">
    <source>
        <dbReference type="Proteomes" id="UP001267426"/>
    </source>
</evidence>
<proteinExistence type="predicted"/>
<feature type="region of interest" description="Disordered" evidence="1">
    <location>
        <begin position="25"/>
        <end position="73"/>
    </location>
</feature>
<feature type="compositionally biased region" description="Pro residues" evidence="1">
    <location>
        <begin position="33"/>
        <end position="42"/>
    </location>
</feature>
<protein>
    <submittedName>
        <fullName evidence="2">Uncharacterized protein</fullName>
    </submittedName>
</protein>
<evidence type="ECO:0000313" key="2">
    <source>
        <dbReference type="EMBL" id="MDT0632276.1"/>
    </source>
</evidence>
<dbReference type="Proteomes" id="UP001267426">
    <property type="component" value="Unassembled WGS sequence"/>
</dbReference>